<dbReference type="RefSeq" id="XP_056485559.1">
    <property type="nucleotide sequence ID" value="XM_056634939.1"/>
</dbReference>
<comment type="caution">
    <text evidence="1">The sequence shown here is derived from an EMBL/GenBank/DDBJ whole genome shotgun (WGS) entry which is preliminary data.</text>
</comment>
<name>A0A9W9VR18_9EURO</name>
<dbReference type="Proteomes" id="UP001147747">
    <property type="component" value="Unassembled WGS sequence"/>
</dbReference>
<dbReference type="AlphaFoldDB" id="A0A9W9VR18"/>
<protein>
    <submittedName>
        <fullName evidence="1">Uncharacterized protein</fullName>
    </submittedName>
</protein>
<proteinExistence type="predicted"/>
<reference evidence="1" key="2">
    <citation type="journal article" date="2023" name="IMA Fungus">
        <title>Comparative genomic study of the Penicillium genus elucidates a diverse pangenome and 15 lateral gene transfer events.</title>
        <authorList>
            <person name="Petersen C."/>
            <person name="Sorensen T."/>
            <person name="Nielsen M.R."/>
            <person name="Sondergaard T.E."/>
            <person name="Sorensen J.L."/>
            <person name="Fitzpatrick D.A."/>
            <person name="Frisvad J.C."/>
            <person name="Nielsen K.L."/>
        </authorList>
    </citation>
    <scope>NUCLEOTIDE SEQUENCE</scope>
    <source>
        <strain evidence="1">IBT 29677</strain>
    </source>
</reference>
<keyword evidence="2" id="KW-1185">Reference proteome</keyword>
<sequence>MGKFEEAGKVSEKSLDMKDEIDREHPIPAFERAISMQCLAYVLLAQGNIDEAVDNESQNFALGPGPLEIINDVRGKETDFNLDDNGFAIIKTDPPNFVFDKLIIEEEYIPFVHDLLQSIDPGAETFVFDWKVGSTQAPVEIAIIIIISFFPWR</sequence>
<reference evidence="1" key="1">
    <citation type="submission" date="2022-12" db="EMBL/GenBank/DDBJ databases">
        <authorList>
            <person name="Petersen C."/>
        </authorList>
    </citation>
    <scope>NUCLEOTIDE SEQUENCE</scope>
    <source>
        <strain evidence="1">IBT 29677</strain>
    </source>
</reference>
<organism evidence="1 2">
    <name type="scientific">Penicillium cosmopolitanum</name>
    <dbReference type="NCBI Taxonomy" id="1131564"/>
    <lineage>
        <taxon>Eukaryota</taxon>
        <taxon>Fungi</taxon>
        <taxon>Dikarya</taxon>
        <taxon>Ascomycota</taxon>
        <taxon>Pezizomycotina</taxon>
        <taxon>Eurotiomycetes</taxon>
        <taxon>Eurotiomycetidae</taxon>
        <taxon>Eurotiales</taxon>
        <taxon>Aspergillaceae</taxon>
        <taxon>Penicillium</taxon>
    </lineage>
</organism>
<accession>A0A9W9VR18</accession>
<dbReference type="EMBL" id="JAPZBU010000009">
    <property type="protein sequence ID" value="KAJ5387761.1"/>
    <property type="molecule type" value="Genomic_DNA"/>
</dbReference>
<evidence type="ECO:0000313" key="1">
    <source>
        <dbReference type="EMBL" id="KAJ5387761.1"/>
    </source>
</evidence>
<dbReference type="OrthoDB" id="412788at2759"/>
<evidence type="ECO:0000313" key="2">
    <source>
        <dbReference type="Proteomes" id="UP001147747"/>
    </source>
</evidence>
<dbReference type="GeneID" id="81373919"/>
<gene>
    <name evidence="1" type="ORF">N7509_010302</name>
</gene>